<protein>
    <submittedName>
        <fullName evidence="1">Uncharacterized protein</fullName>
    </submittedName>
</protein>
<evidence type="ECO:0000313" key="2">
    <source>
        <dbReference type="Proteomes" id="UP001186974"/>
    </source>
</evidence>
<comment type="caution">
    <text evidence="1">The sequence shown here is derived from an EMBL/GenBank/DDBJ whole genome shotgun (WGS) entry which is preliminary data.</text>
</comment>
<gene>
    <name evidence="1" type="ORF">LTS18_010359</name>
</gene>
<dbReference type="EMBL" id="JAWDJW010000289">
    <property type="protein sequence ID" value="KAK3081087.1"/>
    <property type="molecule type" value="Genomic_DNA"/>
</dbReference>
<accession>A0ACC3DWK7</accession>
<sequence length="195" mass="21675">MDWLCVLEVEIGSVSVSSNIIDKGKLTDLKAFLELVVQLQVMATTELAPDIYCGLEAVVATLAAGSIRKHMAHLMTQEELQPVRAKIETLITEQDMLGLVDITQNTLLSYYMAAVHIYASKRRFYTTRDGRVGLGPVDLQEGDTVAILYGGKWPFVLRPKGDHYLFIGACYIHGLMQGEAFKMDPPPVERTFVLV</sequence>
<name>A0ACC3DWK7_9PEZI</name>
<dbReference type="Proteomes" id="UP001186974">
    <property type="component" value="Unassembled WGS sequence"/>
</dbReference>
<keyword evidence="2" id="KW-1185">Reference proteome</keyword>
<evidence type="ECO:0000313" key="1">
    <source>
        <dbReference type="EMBL" id="KAK3081087.1"/>
    </source>
</evidence>
<reference evidence="1" key="1">
    <citation type="submission" date="2024-09" db="EMBL/GenBank/DDBJ databases">
        <title>Black Yeasts Isolated from many extreme environments.</title>
        <authorList>
            <person name="Coleine C."/>
            <person name="Stajich J.E."/>
            <person name="Selbmann L."/>
        </authorList>
    </citation>
    <scope>NUCLEOTIDE SEQUENCE</scope>
    <source>
        <strain evidence="1">CCFEE 5737</strain>
    </source>
</reference>
<proteinExistence type="predicted"/>
<organism evidence="1 2">
    <name type="scientific">Coniosporium uncinatum</name>
    <dbReference type="NCBI Taxonomy" id="93489"/>
    <lineage>
        <taxon>Eukaryota</taxon>
        <taxon>Fungi</taxon>
        <taxon>Dikarya</taxon>
        <taxon>Ascomycota</taxon>
        <taxon>Pezizomycotina</taxon>
        <taxon>Dothideomycetes</taxon>
        <taxon>Dothideomycetes incertae sedis</taxon>
        <taxon>Coniosporium</taxon>
    </lineage>
</organism>